<dbReference type="Gene3D" id="3.40.190.120">
    <property type="entry name" value="Osmoprotection protein (prox), domain 2"/>
    <property type="match status" value="1"/>
</dbReference>
<dbReference type="PANTHER" id="PTHR30177">
    <property type="entry name" value="GLYCINE BETAINE/L-PROLINE TRANSPORT SYSTEM PERMEASE PROTEIN PROW"/>
    <property type="match status" value="1"/>
</dbReference>
<dbReference type="Pfam" id="PF04069">
    <property type="entry name" value="OpuAC"/>
    <property type="match status" value="1"/>
</dbReference>
<dbReference type="Gene3D" id="1.10.3720.10">
    <property type="entry name" value="MetI-like"/>
    <property type="match status" value="1"/>
</dbReference>
<dbReference type="FunFam" id="1.10.3720.10:FF:000001">
    <property type="entry name" value="Glycine betaine ABC transporter, permease"/>
    <property type="match status" value="1"/>
</dbReference>
<dbReference type="Pfam" id="PF00528">
    <property type="entry name" value="BPD_transp_1"/>
    <property type="match status" value="1"/>
</dbReference>
<dbReference type="InterPro" id="IPR051204">
    <property type="entry name" value="ABC_transp_perm/SBD"/>
</dbReference>
<evidence type="ECO:0000259" key="11">
    <source>
        <dbReference type="PROSITE" id="PS50928"/>
    </source>
</evidence>
<comment type="similarity">
    <text evidence="2">Belongs to the binding-protein-dependent transport system permease family. CysTW subfamily.</text>
</comment>
<evidence type="ECO:0000256" key="9">
    <source>
        <dbReference type="ARBA" id="ARBA00035652"/>
    </source>
</evidence>
<dbReference type="EMBL" id="VIVN01000016">
    <property type="protein sequence ID" value="TWD93254.1"/>
    <property type="molecule type" value="Genomic_DNA"/>
</dbReference>
<evidence type="ECO:0000256" key="1">
    <source>
        <dbReference type="ARBA" id="ARBA00004651"/>
    </source>
</evidence>
<feature type="transmembrane region" description="Helical" evidence="10">
    <location>
        <begin position="210"/>
        <end position="233"/>
    </location>
</feature>
<dbReference type="GO" id="GO:0022857">
    <property type="term" value="F:transmembrane transporter activity"/>
    <property type="evidence" value="ECO:0007669"/>
    <property type="project" value="InterPro"/>
</dbReference>
<evidence type="ECO:0000256" key="4">
    <source>
        <dbReference type="ARBA" id="ARBA00022692"/>
    </source>
</evidence>
<dbReference type="InterPro" id="IPR000515">
    <property type="entry name" value="MetI-like"/>
</dbReference>
<dbReference type="InterPro" id="IPR035906">
    <property type="entry name" value="MetI-like_sf"/>
</dbReference>
<comment type="subcellular location">
    <subcellularLocation>
        <location evidence="1 10">Cell membrane</location>
        <topology evidence="1 10">Multi-pass membrane protein</topology>
    </subcellularLocation>
</comment>
<evidence type="ECO:0000313" key="13">
    <source>
        <dbReference type="Proteomes" id="UP000319671"/>
    </source>
</evidence>
<keyword evidence="7 10" id="KW-0472">Membrane</keyword>
<evidence type="ECO:0000313" key="12">
    <source>
        <dbReference type="EMBL" id="TWD93254.1"/>
    </source>
</evidence>
<dbReference type="GO" id="GO:0006865">
    <property type="term" value="P:amino acid transport"/>
    <property type="evidence" value="ECO:0007669"/>
    <property type="project" value="UniProtKB-KW"/>
</dbReference>
<feature type="domain" description="ABC transmembrane type-1" evidence="11">
    <location>
        <begin position="19"/>
        <end position="198"/>
    </location>
</feature>
<feature type="transmembrane region" description="Helical" evidence="10">
    <location>
        <begin position="50"/>
        <end position="70"/>
    </location>
</feature>
<dbReference type="SUPFAM" id="SSF53850">
    <property type="entry name" value="Periplasmic binding protein-like II"/>
    <property type="match status" value="1"/>
</dbReference>
<evidence type="ECO:0000256" key="3">
    <source>
        <dbReference type="ARBA" id="ARBA00022448"/>
    </source>
</evidence>
<sequence length="508" mass="55816">MSNLISVLSDRKSQLLSALFQHIEISLIALFFSLIIAIPLGIYLTRKQRIAEYIIGITGVLQTIPSLALLGLLIPLFGIGTVPAVIALIAYALLPLLRNTYTGIKEVEPSLLEAASAMGMNRRKRLLKVELPLAMPVIMAGIRTATIFIIGTATIASLIGAGGLGDIILLGISRNDYSLIVLGAVPSALLAIIFDLLLRRLERVSFKKIMVASGALALVTVLIIGSMVGPTLLQNEQKPIVISGKFGPEPEILDNMYKLLIEENTDLKVKLRTGLGDTTFVFNALKSKDVDIYPEFTGTAIANLLKENPLSTNSKEVYTQAKEGMAKKYNMALLSPMKFNDTYAIAVPEDFAKKYNLKKISDLVKVEQYVTAGFDPEFADIKDGYPGLAQKYSLNFKIVTMDPSVRYHAVQTGKVNLMNAYSTDGELQKYHLVVLEDDKHFFPPYQGSPLLRQETINQYPEIGPALNKLAGKITDSQMQKMNYEVGVKGKKAEDVARDFLTKEGLLKK</sequence>
<dbReference type="GO" id="GO:0031460">
    <property type="term" value="P:glycine betaine transport"/>
    <property type="evidence" value="ECO:0007669"/>
    <property type="project" value="TreeGrafter"/>
</dbReference>
<dbReference type="Gene3D" id="3.40.190.10">
    <property type="entry name" value="Periplasmic binding protein-like II"/>
    <property type="match status" value="1"/>
</dbReference>
<dbReference type="PROSITE" id="PS50928">
    <property type="entry name" value="ABC_TM1"/>
    <property type="match status" value="1"/>
</dbReference>
<proteinExistence type="inferred from homology"/>
<evidence type="ECO:0000256" key="5">
    <source>
        <dbReference type="ARBA" id="ARBA00022970"/>
    </source>
</evidence>
<comment type="similarity">
    <text evidence="8">In the C-terminal section; belongs to the OsmX family.</text>
</comment>
<accession>A0A561CQB5</accession>
<feature type="transmembrane region" description="Helical" evidence="10">
    <location>
        <begin position="76"/>
        <end position="97"/>
    </location>
</feature>
<comment type="caution">
    <text evidence="12">The sequence shown here is derived from an EMBL/GenBank/DDBJ whole genome shotgun (WGS) entry which is preliminary data.</text>
</comment>
<protein>
    <submittedName>
        <fullName evidence="12">Osmoprotectant transport system permease protein</fullName>
    </submittedName>
</protein>
<keyword evidence="6 10" id="KW-1133">Transmembrane helix</keyword>
<evidence type="ECO:0000256" key="6">
    <source>
        <dbReference type="ARBA" id="ARBA00022989"/>
    </source>
</evidence>
<organism evidence="12 13">
    <name type="scientific">Neobacillus bataviensis</name>
    <dbReference type="NCBI Taxonomy" id="220685"/>
    <lineage>
        <taxon>Bacteria</taxon>
        <taxon>Bacillati</taxon>
        <taxon>Bacillota</taxon>
        <taxon>Bacilli</taxon>
        <taxon>Bacillales</taxon>
        <taxon>Bacillaceae</taxon>
        <taxon>Neobacillus</taxon>
    </lineage>
</organism>
<dbReference type="InterPro" id="IPR007210">
    <property type="entry name" value="ABC_Gly_betaine_transp_sub-bd"/>
</dbReference>
<keyword evidence="4 10" id="KW-0812">Transmembrane</keyword>
<dbReference type="Proteomes" id="UP000319671">
    <property type="component" value="Unassembled WGS sequence"/>
</dbReference>
<name>A0A561CQB5_9BACI</name>
<dbReference type="InterPro" id="IPR058089">
    <property type="entry name" value="EgtUBC_SBD"/>
</dbReference>
<reference evidence="12 13" key="1">
    <citation type="submission" date="2019-06" db="EMBL/GenBank/DDBJ databases">
        <title>Sorghum-associated microbial communities from plants grown in Nebraska, USA.</title>
        <authorList>
            <person name="Schachtman D."/>
        </authorList>
    </citation>
    <scope>NUCLEOTIDE SEQUENCE [LARGE SCALE GENOMIC DNA]</scope>
    <source>
        <strain evidence="12 13">2482</strain>
    </source>
</reference>
<dbReference type="GO" id="GO:0043190">
    <property type="term" value="C:ATP-binding cassette (ABC) transporter complex"/>
    <property type="evidence" value="ECO:0007669"/>
    <property type="project" value="InterPro"/>
</dbReference>
<evidence type="ECO:0000256" key="7">
    <source>
        <dbReference type="ARBA" id="ARBA00023136"/>
    </source>
</evidence>
<evidence type="ECO:0000256" key="10">
    <source>
        <dbReference type="RuleBase" id="RU363032"/>
    </source>
</evidence>
<comment type="similarity">
    <text evidence="9">In the N-terminal section; belongs to the binding-protein-dependent transport system permease family.</text>
</comment>
<dbReference type="PANTHER" id="PTHR30177:SF4">
    <property type="entry name" value="OSMOPROTECTANT IMPORT PERMEASE PROTEIN OSMW"/>
    <property type="match status" value="1"/>
</dbReference>
<gene>
    <name evidence="12" type="ORF">FB550_11668</name>
</gene>
<feature type="transmembrane region" description="Helical" evidence="10">
    <location>
        <begin position="20"/>
        <end position="43"/>
    </location>
</feature>
<keyword evidence="3 10" id="KW-0813">Transport</keyword>
<dbReference type="SUPFAM" id="SSF161098">
    <property type="entry name" value="MetI-like"/>
    <property type="match status" value="1"/>
</dbReference>
<keyword evidence="5" id="KW-0029">Amino-acid transport</keyword>
<dbReference type="AlphaFoldDB" id="A0A561CQB5"/>
<feature type="transmembrane region" description="Helical" evidence="10">
    <location>
        <begin position="133"/>
        <end position="159"/>
    </location>
</feature>
<dbReference type="CDD" id="cd06261">
    <property type="entry name" value="TM_PBP2"/>
    <property type="match status" value="1"/>
</dbReference>
<evidence type="ECO:0000256" key="8">
    <source>
        <dbReference type="ARBA" id="ARBA00035642"/>
    </source>
</evidence>
<dbReference type="CDD" id="cd13610">
    <property type="entry name" value="PBP2_ChoS"/>
    <property type="match status" value="1"/>
</dbReference>
<evidence type="ECO:0000256" key="2">
    <source>
        <dbReference type="ARBA" id="ARBA00007069"/>
    </source>
</evidence>
<feature type="transmembrane region" description="Helical" evidence="10">
    <location>
        <begin position="179"/>
        <end position="198"/>
    </location>
</feature>
<dbReference type="RefSeq" id="WP_144567707.1">
    <property type="nucleotide sequence ID" value="NZ_VIVN01000016.1"/>
</dbReference>
<keyword evidence="13" id="KW-1185">Reference proteome</keyword>